<proteinExistence type="predicted"/>
<evidence type="ECO:0000313" key="11">
    <source>
        <dbReference type="EMBL" id="EEE51109.1"/>
    </source>
</evidence>
<dbReference type="GO" id="GO:0005524">
    <property type="term" value="F:ATP binding"/>
    <property type="evidence" value="ECO:0007669"/>
    <property type="project" value="UniProtKB-KW"/>
</dbReference>
<comment type="catalytic activity">
    <reaction evidence="7">
        <text>L-threonyl-[protein] + ATP = O-phospho-L-threonyl-[protein] + ADP + H(+)</text>
        <dbReference type="Rhea" id="RHEA:46608"/>
        <dbReference type="Rhea" id="RHEA-COMP:11060"/>
        <dbReference type="Rhea" id="RHEA-COMP:11605"/>
        <dbReference type="ChEBI" id="CHEBI:15378"/>
        <dbReference type="ChEBI" id="CHEBI:30013"/>
        <dbReference type="ChEBI" id="CHEBI:30616"/>
        <dbReference type="ChEBI" id="CHEBI:61977"/>
        <dbReference type="ChEBI" id="CHEBI:456216"/>
        <dbReference type="EC" id="2.7.11.1"/>
    </reaction>
</comment>
<evidence type="ECO:0000256" key="6">
    <source>
        <dbReference type="ARBA" id="ARBA00022840"/>
    </source>
</evidence>
<keyword evidence="5" id="KW-0418">Kinase</keyword>
<dbReference type="InterPro" id="IPR008266">
    <property type="entry name" value="Tyr_kinase_AS"/>
</dbReference>
<keyword evidence="2" id="KW-0723">Serine/threonine-protein kinase</keyword>
<evidence type="ECO:0000256" key="4">
    <source>
        <dbReference type="ARBA" id="ARBA00022741"/>
    </source>
</evidence>
<keyword evidence="3" id="KW-0808">Transferase</keyword>
<evidence type="ECO:0000256" key="1">
    <source>
        <dbReference type="ARBA" id="ARBA00012513"/>
    </source>
</evidence>
<evidence type="ECO:0000256" key="3">
    <source>
        <dbReference type="ARBA" id="ARBA00022679"/>
    </source>
</evidence>
<reference evidence="11" key="2">
    <citation type="submission" date="2008-12" db="EMBL/GenBank/DDBJ databases">
        <title>Improved gene annotation of the rice (Oryza sativa) genomes.</title>
        <authorList>
            <person name="Wang J."/>
            <person name="Li R."/>
            <person name="Fan W."/>
            <person name="Huang Q."/>
            <person name="Zhang J."/>
            <person name="Zhou Y."/>
            <person name="Hu Y."/>
            <person name="Zi S."/>
            <person name="Li J."/>
            <person name="Ni P."/>
            <person name="Zheng H."/>
            <person name="Zhang Y."/>
            <person name="Zhao M."/>
            <person name="Hao Q."/>
            <person name="McDermott J."/>
            <person name="Samudrala R."/>
            <person name="Kristiansen K."/>
            <person name="Wong G.K.-S."/>
        </authorList>
    </citation>
    <scope>NUCLEOTIDE SEQUENCE</scope>
</reference>
<dbReference type="PANTHER" id="PTHR48005">
    <property type="entry name" value="LEUCINE RICH REPEAT KINASE 2"/>
    <property type="match status" value="1"/>
</dbReference>
<accession>B9G662</accession>
<dbReference type="EC" id="2.7.11.1" evidence="1"/>
<evidence type="ECO:0000256" key="8">
    <source>
        <dbReference type="ARBA" id="ARBA00048679"/>
    </source>
</evidence>
<evidence type="ECO:0000259" key="10">
    <source>
        <dbReference type="PROSITE" id="PS50011"/>
    </source>
</evidence>
<dbReference type="InterPro" id="IPR051420">
    <property type="entry name" value="Ser_Thr_Kinases_DiverseReg"/>
</dbReference>
<dbReference type="PANTHER" id="PTHR48005:SF51">
    <property type="entry name" value="PROTEIN KINASE DOMAIN-CONTAINING PROTEIN"/>
    <property type="match status" value="1"/>
</dbReference>
<reference evidence="11" key="1">
    <citation type="journal article" date="2005" name="PLoS Biol.">
        <title>The genomes of Oryza sativa: a history of duplications.</title>
        <authorList>
            <person name="Yu J."/>
            <person name="Wang J."/>
            <person name="Lin W."/>
            <person name="Li S."/>
            <person name="Li H."/>
            <person name="Zhou J."/>
            <person name="Ni P."/>
            <person name="Dong W."/>
            <person name="Hu S."/>
            <person name="Zeng C."/>
            <person name="Zhang J."/>
            <person name="Zhang Y."/>
            <person name="Li R."/>
            <person name="Xu Z."/>
            <person name="Li S."/>
            <person name="Li X."/>
            <person name="Zheng H."/>
            <person name="Cong L."/>
            <person name="Lin L."/>
            <person name="Yin J."/>
            <person name="Geng J."/>
            <person name="Li G."/>
            <person name="Shi J."/>
            <person name="Liu J."/>
            <person name="Lv H."/>
            <person name="Li J."/>
            <person name="Wang J."/>
            <person name="Deng Y."/>
            <person name="Ran L."/>
            <person name="Shi X."/>
            <person name="Wang X."/>
            <person name="Wu Q."/>
            <person name="Li C."/>
            <person name="Ren X."/>
            <person name="Wang J."/>
            <person name="Wang X."/>
            <person name="Li D."/>
            <person name="Liu D."/>
            <person name="Zhang X."/>
            <person name="Ji Z."/>
            <person name="Zhao W."/>
            <person name="Sun Y."/>
            <person name="Zhang Z."/>
            <person name="Bao J."/>
            <person name="Han Y."/>
            <person name="Dong L."/>
            <person name="Ji J."/>
            <person name="Chen P."/>
            <person name="Wu S."/>
            <person name="Liu J."/>
            <person name="Xiao Y."/>
            <person name="Bu D."/>
            <person name="Tan J."/>
            <person name="Yang L."/>
            <person name="Ye C."/>
            <person name="Zhang J."/>
            <person name="Xu J."/>
            <person name="Zhou Y."/>
            <person name="Yu Y."/>
            <person name="Zhang B."/>
            <person name="Zhuang S."/>
            <person name="Wei H."/>
            <person name="Liu B."/>
            <person name="Lei M."/>
            <person name="Yu H."/>
            <person name="Li Y."/>
            <person name="Xu H."/>
            <person name="Wei S."/>
            <person name="He X."/>
            <person name="Fang L."/>
            <person name="Zhang Z."/>
            <person name="Zhang Y."/>
            <person name="Huang X."/>
            <person name="Su Z."/>
            <person name="Tong W."/>
            <person name="Li J."/>
            <person name="Tong Z."/>
            <person name="Li S."/>
            <person name="Ye J."/>
            <person name="Wang L."/>
            <person name="Fang L."/>
            <person name="Lei T."/>
            <person name="Chen C."/>
            <person name="Chen H."/>
            <person name="Xu Z."/>
            <person name="Li H."/>
            <person name="Huang H."/>
            <person name="Zhang F."/>
            <person name="Xu H."/>
            <person name="Li N."/>
            <person name="Zhao C."/>
            <person name="Li S."/>
            <person name="Dong L."/>
            <person name="Huang Y."/>
            <person name="Li L."/>
            <person name="Xi Y."/>
            <person name="Qi Q."/>
            <person name="Li W."/>
            <person name="Zhang B."/>
            <person name="Hu W."/>
            <person name="Zhang Y."/>
            <person name="Tian X."/>
            <person name="Jiao Y."/>
            <person name="Liang X."/>
            <person name="Jin J."/>
            <person name="Gao L."/>
            <person name="Zheng W."/>
            <person name="Hao B."/>
            <person name="Liu S."/>
            <person name="Wang W."/>
            <person name="Yuan L."/>
            <person name="Cao M."/>
            <person name="McDermott J."/>
            <person name="Samudrala R."/>
            <person name="Wang J."/>
            <person name="Wong G.K."/>
            <person name="Yang H."/>
        </authorList>
    </citation>
    <scope>NUCLEOTIDE SEQUENCE [LARGE SCALE GENOMIC DNA]</scope>
</reference>
<dbReference type="SUPFAM" id="SSF56112">
    <property type="entry name" value="Protein kinase-like (PK-like)"/>
    <property type="match status" value="1"/>
</dbReference>
<dbReference type="Pfam" id="PF00069">
    <property type="entry name" value="Pkinase"/>
    <property type="match status" value="1"/>
</dbReference>
<dbReference type="HOGENOM" id="CLU_000288_22_1_1"/>
<dbReference type="AlphaFoldDB" id="B9G662"/>
<evidence type="ECO:0000256" key="2">
    <source>
        <dbReference type="ARBA" id="ARBA00022527"/>
    </source>
</evidence>
<evidence type="ECO:0000256" key="7">
    <source>
        <dbReference type="ARBA" id="ARBA00047899"/>
    </source>
</evidence>
<dbReference type="PROSITE" id="PS50011">
    <property type="entry name" value="PROTEIN_KINASE_DOM"/>
    <property type="match status" value="1"/>
</dbReference>
<dbReference type="GO" id="GO:0004674">
    <property type="term" value="F:protein serine/threonine kinase activity"/>
    <property type="evidence" value="ECO:0007669"/>
    <property type="project" value="UniProtKB-KW"/>
</dbReference>
<keyword evidence="6" id="KW-0067">ATP-binding</keyword>
<keyword evidence="4" id="KW-0547">Nucleotide-binding</keyword>
<feature type="domain" description="Protein kinase" evidence="10">
    <location>
        <begin position="1"/>
        <end position="231"/>
    </location>
</feature>
<dbReference type="InterPro" id="IPR000719">
    <property type="entry name" value="Prot_kinase_dom"/>
</dbReference>
<protein>
    <recommendedName>
        <fullName evidence="1">non-specific serine/threonine protein kinase</fullName>
        <ecNumber evidence="1">2.7.11.1</ecNumber>
    </recommendedName>
</protein>
<dbReference type="EMBL" id="CM000147">
    <property type="protein sequence ID" value="EEE51109.1"/>
    <property type="molecule type" value="Genomic_DNA"/>
</dbReference>
<organism evidence="11">
    <name type="scientific">Oryza sativa subsp. japonica</name>
    <name type="common">Rice</name>
    <dbReference type="NCBI Taxonomy" id="39947"/>
    <lineage>
        <taxon>Eukaryota</taxon>
        <taxon>Viridiplantae</taxon>
        <taxon>Streptophyta</taxon>
        <taxon>Embryophyta</taxon>
        <taxon>Tracheophyta</taxon>
        <taxon>Spermatophyta</taxon>
        <taxon>Magnoliopsida</taxon>
        <taxon>Liliopsida</taxon>
        <taxon>Poales</taxon>
        <taxon>Poaceae</taxon>
        <taxon>BOP clade</taxon>
        <taxon>Oryzoideae</taxon>
        <taxon>Oryzeae</taxon>
        <taxon>Oryzinae</taxon>
        <taxon>Oryza</taxon>
        <taxon>Oryza sativa</taxon>
    </lineage>
</organism>
<name>B9G662_ORYSJ</name>
<evidence type="ECO:0000256" key="9">
    <source>
        <dbReference type="SAM" id="MobiDB-lite"/>
    </source>
</evidence>
<dbReference type="InterPro" id="IPR011009">
    <property type="entry name" value="Kinase-like_dom_sf"/>
</dbReference>
<dbReference type="Proteomes" id="UP000007752">
    <property type="component" value="Chromosome 10"/>
</dbReference>
<dbReference type="Gene3D" id="1.10.510.10">
    <property type="entry name" value="Transferase(Phosphotransferase) domain 1"/>
    <property type="match status" value="1"/>
</dbReference>
<sequence length="248" mass="26615">MGGYMYLVYELAERGSLGAVLYGGGGGGGCRFDWPARMRAIRGVAHALAYLHHDCSPPMIHRDVSVNNVLLDPDYEPRVSDFGTARFLVPGRSTCDSIAGSYGYMAPELAYMRVTTKCDVYSFGVVAMEMLMGKYPGGLISSLQHSPQSLSAEGHDGSGGGGGEEASASASRRLLLKDVVDQRLDAPAGKLAGQVVFAFVVALSCVRTSPDARPTMRAVAQELAARRRPILDRPFEMIKIGDLTNSHR</sequence>
<gene>
    <name evidence="11" type="ORF">OsJ_31840</name>
</gene>
<comment type="catalytic activity">
    <reaction evidence="8">
        <text>L-seryl-[protein] + ATP = O-phospho-L-seryl-[protein] + ADP + H(+)</text>
        <dbReference type="Rhea" id="RHEA:17989"/>
        <dbReference type="Rhea" id="RHEA-COMP:9863"/>
        <dbReference type="Rhea" id="RHEA-COMP:11604"/>
        <dbReference type="ChEBI" id="CHEBI:15378"/>
        <dbReference type="ChEBI" id="CHEBI:29999"/>
        <dbReference type="ChEBI" id="CHEBI:30616"/>
        <dbReference type="ChEBI" id="CHEBI:83421"/>
        <dbReference type="ChEBI" id="CHEBI:456216"/>
        <dbReference type="EC" id="2.7.11.1"/>
    </reaction>
</comment>
<evidence type="ECO:0000256" key="5">
    <source>
        <dbReference type="ARBA" id="ARBA00022777"/>
    </source>
</evidence>
<feature type="region of interest" description="Disordered" evidence="9">
    <location>
        <begin position="146"/>
        <end position="167"/>
    </location>
</feature>
<dbReference type="PROSITE" id="PS00109">
    <property type="entry name" value="PROTEIN_KINASE_TYR"/>
    <property type="match status" value="1"/>
</dbReference>